<evidence type="ECO:0000256" key="9">
    <source>
        <dbReference type="ARBA" id="ARBA00048552"/>
    </source>
</evidence>
<dbReference type="Pfam" id="PF01192">
    <property type="entry name" value="RNA_pol_Rpb6"/>
    <property type="match status" value="1"/>
</dbReference>
<dbReference type="HAMAP" id="MF_00366">
    <property type="entry name" value="RNApol_bact_RpoZ"/>
    <property type="match status" value="1"/>
</dbReference>
<dbReference type="GO" id="GO:0003899">
    <property type="term" value="F:DNA-directed RNA polymerase activity"/>
    <property type="evidence" value="ECO:0007669"/>
    <property type="project" value="UniProtKB-UniRule"/>
</dbReference>
<dbReference type="SMART" id="SM01409">
    <property type="entry name" value="RNA_pol_Rpb6"/>
    <property type="match status" value="1"/>
</dbReference>
<dbReference type="InterPro" id="IPR003716">
    <property type="entry name" value="DNA-dir_RNA_pol_omega"/>
</dbReference>
<dbReference type="STRING" id="39480.EUAN_12010"/>
<dbReference type="Gene3D" id="3.90.940.10">
    <property type="match status" value="1"/>
</dbReference>
<comment type="caution">
    <text evidence="11">The sequence shown here is derived from an EMBL/GenBank/DDBJ whole genome shotgun (WGS) entry which is preliminary data.</text>
</comment>
<dbReference type="PANTHER" id="PTHR34476:SF1">
    <property type="entry name" value="DNA-DIRECTED RNA POLYMERASE SUBUNIT OMEGA"/>
    <property type="match status" value="1"/>
</dbReference>
<comment type="catalytic activity">
    <reaction evidence="9 10">
        <text>RNA(n) + a ribonucleoside 5'-triphosphate = RNA(n+1) + diphosphate</text>
        <dbReference type="Rhea" id="RHEA:21248"/>
        <dbReference type="Rhea" id="RHEA-COMP:14527"/>
        <dbReference type="Rhea" id="RHEA-COMP:17342"/>
        <dbReference type="ChEBI" id="CHEBI:33019"/>
        <dbReference type="ChEBI" id="CHEBI:61557"/>
        <dbReference type="ChEBI" id="CHEBI:140395"/>
        <dbReference type="EC" id="2.7.7.6"/>
    </reaction>
</comment>
<dbReference type="InterPro" id="IPR006110">
    <property type="entry name" value="Pol_omega/Rpo6/RPB6"/>
</dbReference>
<organism evidence="11 12">
    <name type="scientific">Andreesenia angusta</name>
    <dbReference type="NCBI Taxonomy" id="39480"/>
    <lineage>
        <taxon>Bacteria</taxon>
        <taxon>Bacillati</taxon>
        <taxon>Bacillota</taxon>
        <taxon>Tissierellia</taxon>
        <taxon>Tissierellales</taxon>
        <taxon>Gottschalkiaceae</taxon>
        <taxon>Andreesenia</taxon>
    </lineage>
</organism>
<evidence type="ECO:0000256" key="5">
    <source>
        <dbReference type="ARBA" id="ARBA00022679"/>
    </source>
</evidence>
<dbReference type="EC" id="2.7.7.6" evidence="2 10"/>
<dbReference type="SUPFAM" id="SSF63562">
    <property type="entry name" value="RPB6/omega subunit-like"/>
    <property type="match status" value="1"/>
</dbReference>
<evidence type="ECO:0000313" key="12">
    <source>
        <dbReference type="Proteomes" id="UP000180254"/>
    </source>
</evidence>
<comment type="function">
    <text evidence="10">Promotes RNA polymerase assembly. Latches the N- and C-terminal regions of the beta' subunit thereby facilitating its interaction with the beta and alpha subunits.</text>
</comment>
<protein>
    <recommendedName>
        <fullName evidence="3 10">DNA-directed RNA polymerase subunit omega</fullName>
        <shortName evidence="10">RNAP omega subunit</shortName>
        <ecNumber evidence="2 10">2.7.7.6</ecNumber>
    </recommendedName>
    <alternativeName>
        <fullName evidence="10">RNA polymerase omega subunit</fullName>
    </alternativeName>
    <alternativeName>
        <fullName evidence="8 10">Transcriptase subunit omega</fullName>
    </alternativeName>
</protein>
<evidence type="ECO:0000256" key="2">
    <source>
        <dbReference type="ARBA" id="ARBA00012418"/>
    </source>
</evidence>
<evidence type="ECO:0000256" key="10">
    <source>
        <dbReference type="HAMAP-Rule" id="MF_00366"/>
    </source>
</evidence>
<evidence type="ECO:0000256" key="8">
    <source>
        <dbReference type="ARBA" id="ARBA00029924"/>
    </source>
</evidence>
<evidence type="ECO:0000256" key="3">
    <source>
        <dbReference type="ARBA" id="ARBA00013725"/>
    </source>
</evidence>
<dbReference type="RefSeq" id="WP_071062667.1">
    <property type="nucleotide sequence ID" value="NZ_MKIE01000003.1"/>
</dbReference>
<keyword evidence="12" id="KW-1185">Reference proteome</keyword>
<dbReference type="NCBIfam" id="TIGR00690">
    <property type="entry name" value="rpoZ"/>
    <property type="match status" value="1"/>
</dbReference>
<dbReference type="Proteomes" id="UP000180254">
    <property type="component" value="Unassembled WGS sequence"/>
</dbReference>
<evidence type="ECO:0000313" key="11">
    <source>
        <dbReference type="EMBL" id="OHW62636.1"/>
    </source>
</evidence>
<dbReference type="GO" id="GO:0000428">
    <property type="term" value="C:DNA-directed RNA polymerase complex"/>
    <property type="evidence" value="ECO:0007669"/>
    <property type="project" value="UniProtKB-KW"/>
</dbReference>
<comment type="similarity">
    <text evidence="1 10">Belongs to the RNA polymerase subunit omega family.</text>
</comment>
<keyword evidence="6 10" id="KW-0548">Nucleotidyltransferase</keyword>
<gene>
    <name evidence="10 11" type="primary">rpoZ</name>
    <name evidence="11" type="ORF">EUAN_12010</name>
</gene>
<dbReference type="GO" id="GO:0006351">
    <property type="term" value="P:DNA-templated transcription"/>
    <property type="evidence" value="ECO:0007669"/>
    <property type="project" value="UniProtKB-UniRule"/>
</dbReference>
<sequence>MLYPTTDELLKKVDSRYTLVVMVSKRARQLLEGAEPLVNAKGKKVLSLAVQEIADGEVTYTRPSEEELEEKLGCEEV</sequence>
<evidence type="ECO:0000256" key="4">
    <source>
        <dbReference type="ARBA" id="ARBA00022478"/>
    </source>
</evidence>
<name>A0A1S1V7P0_9FIRM</name>
<dbReference type="EMBL" id="MKIE01000003">
    <property type="protein sequence ID" value="OHW62636.1"/>
    <property type="molecule type" value="Genomic_DNA"/>
</dbReference>
<evidence type="ECO:0000256" key="1">
    <source>
        <dbReference type="ARBA" id="ARBA00006711"/>
    </source>
</evidence>
<evidence type="ECO:0000256" key="6">
    <source>
        <dbReference type="ARBA" id="ARBA00022695"/>
    </source>
</evidence>
<accession>A0A1S1V7P0</accession>
<keyword evidence="4 10" id="KW-0240">DNA-directed RNA polymerase</keyword>
<keyword evidence="5 10" id="KW-0808">Transferase</keyword>
<comment type="subunit">
    <text evidence="10">The RNAP catalytic core consists of 2 alpha, 1 beta, 1 beta' and 1 omega subunit. When a sigma factor is associated with the core the holoenzyme is formed, which can initiate transcription.</text>
</comment>
<reference evidence="11 12" key="1">
    <citation type="submission" date="2016-09" db="EMBL/GenBank/DDBJ databases">
        <title>Genome sequence of Eubacterium angustum.</title>
        <authorList>
            <person name="Poehlein A."/>
            <person name="Daniel R."/>
        </authorList>
    </citation>
    <scope>NUCLEOTIDE SEQUENCE [LARGE SCALE GENOMIC DNA]</scope>
    <source>
        <strain evidence="11 12">DSM 1989</strain>
    </source>
</reference>
<dbReference type="AlphaFoldDB" id="A0A1S1V7P0"/>
<evidence type="ECO:0000256" key="7">
    <source>
        <dbReference type="ARBA" id="ARBA00023163"/>
    </source>
</evidence>
<dbReference type="GO" id="GO:0003677">
    <property type="term" value="F:DNA binding"/>
    <property type="evidence" value="ECO:0007669"/>
    <property type="project" value="UniProtKB-UniRule"/>
</dbReference>
<dbReference type="OrthoDB" id="9815459at2"/>
<dbReference type="InterPro" id="IPR036161">
    <property type="entry name" value="RPB6/omega-like_sf"/>
</dbReference>
<dbReference type="PANTHER" id="PTHR34476">
    <property type="entry name" value="DNA-DIRECTED RNA POLYMERASE SUBUNIT OMEGA"/>
    <property type="match status" value="1"/>
</dbReference>
<proteinExistence type="inferred from homology"/>
<keyword evidence="7 10" id="KW-0804">Transcription</keyword>